<evidence type="ECO:0000313" key="2">
    <source>
        <dbReference type="EMBL" id="ALG84057.1"/>
    </source>
</evidence>
<keyword evidence="3" id="KW-1185">Reference proteome</keyword>
<sequence>MTTIALVGTTPAITKIRKRLAESPLPFQVVDDTALADLIVTDEPAPTPNHLGVASADVPDHFFCSDESVDYVVAALTEAHLAGAHGVRVRRTVQTNSDLPVLGLHLPWHRLARKLSRRTNKFDAVDYDWTTDESIDVEAFDGEVVVQVADEELTARIRARGAVDANDGRFHWVGMLYSDRAAELKADGKSSATVALPGGEAVKAKLAEVTQWGTVRMTGVGTPPWESLVVA</sequence>
<dbReference type="RefSeq" id="WP_062392025.1">
    <property type="nucleotide sequence ID" value="NZ_CP011853.1"/>
</dbReference>
<name>A0A0N9NFJ3_9ACTN</name>
<dbReference type="PATRIC" id="fig|1136941.3.peg.1119"/>
<evidence type="ECO:0000259" key="1">
    <source>
        <dbReference type="Pfam" id="PF16170"/>
    </source>
</evidence>
<dbReference type="AlphaFoldDB" id="A0A0N9NFJ3"/>
<gene>
    <name evidence="2" type="ORF">ACH46_05465</name>
</gene>
<evidence type="ECO:0000313" key="3">
    <source>
        <dbReference type="Proteomes" id="UP000063789"/>
    </source>
</evidence>
<protein>
    <recommendedName>
        <fullName evidence="1">DUF4873 domain-containing protein</fullName>
    </recommendedName>
</protein>
<dbReference type="KEGG" id="goq:ACH46_05465"/>
<dbReference type="InterPro" id="IPR032371">
    <property type="entry name" value="DUF4873"/>
</dbReference>
<reference evidence="2 3" key="2">
    <citation type="journal article" date="2017" name="Int. J. Syst. Evol. Microbiol.">
        <title>Gordonia phthalatica sp. nov., a di-n-butyl phthalate-degrading bacterium isolated from activated sludge.</title>
        <authorList>
            <person name="Jin D."/>
            <person name="Kong X."/>
            <person name="Jia M."/>
            <person name="Yu X."/>
            <person name="Wang X."/>
            <person name="Zhuang X."/>
            <person name="Deng Y."/>
            <person name="Bai Z."/>
        </authorList>
    </citation>
    <scope>NUCLEOTIDE SEQUENCE [LARGE SCALE GENOMIC DNA]</scope>
    <source>
        <strain evidence="2 3">QH-11</strain>
    </source>
</reference>
<dbReference type="Proteomes" id="UP000063789">
    <property type="component" value="Chromosome"/>
</dbReference>
<dbReference type="Pfam" id="PF16170">
    <property type="entry name" value="DUF4873"/>
    <property type="match status" value="1"/>
</dbReference>
<accession>A0A0N9NFJ3</accession>
<organism evidence="2 3">
    <name type="scientific">Gordonia phthalatica</name>
    <dbReference type="NCBI Taxonomy" id="1136941"/>
    <lineage>
        <taxon>Bacteria</taxon>
        <taxon>Bacillati</taxon>
        <taxon>Actinomycetota</taxon>
        <taxon>Actinomycetes</taxon>
        <taxon>Mycobacteriales</taxon>
        <taxon>Gordoniaceae</taxon>
        <taxon>Gordonia</taxon>
    </lineage>
</organism>
<dbReference type="STRING" id="1136941.ACH46_05465"/>
<dbReference type="EMBL" id="CP011853">
    <property type="protein sequence ID" value="ALG84057.1"/>
    <property type="molecule type" value="Genomic_DNA"/>
</dbReference>
<reference evidence="3" key="1">
    <citation type="submission" date="2015-06" db="EMBL/GenBank/DDBJ databases">
        <title>Complete genome sequence and metabolic analysis of phthalate degradation pathway in Gordonia sp. QH-11.</title>
        <authorList>
            <person name="Jin D."/>
            <person name="Kong X."/>
            <person name="Bai Z."/>
        </authorList>
    </citation>
    <scope>NUCLEOTIDE SEQUENCE [LARGE SCALE GENOMIC DNA]</scope>
    <source>
        <strain evidence="3">QH-11</strain>
    </source>
</reference>
<proteinExistence type="predicted"/>
<feature type="domain" description="DUF4873" evidence="1">
    <location>
        <begin position="138"/>
        <end position="226"/>
    </location>
</feature>
<dbReference type="OrthoDB" id="3683556at2"/>